<organism evidence="1 2">
    <name type="scientific">Trichinella zimbabwensis</name>
    <dbReference type="NCBI Taxonomy" id="268475"/>
    <lineage>
        <taxon>Eukaryota</taxon>
        <taxon>Metazoa</taxon>
        <taxon>Ecdysozoa</taxon>
        <taxon>Nematoda</taxon>
        <taxon>Enoplea</taxon>
        <taxon>Dorylaimia</taxon>
        <taxon>Trichinellida</taxon>
        <taxon>Trichinellidae</taxon>
        <taxon>Trichinella</taxon>
    </lineage>
</organism>
<name>A0A0V1DYV4_9BILA</name>
<keyword evidence="2" id="KW-1185">Reference proteome</keyword>
<dbReference type="Proteomes" id="UP000055024">
    <property type="component" value="Unassembled WGS sequence"/>
</dbReference>
<dbReference type="AlphaFoldDB" id="A0A0V1DYV4"/>
<evidence type="ECO:0000313" key="1">
    <source>
        <dbReference type="EMBL" id="KRY66660.1"/>
    </source>
</evidence>
<reference evidence="1 2" key="1">
    <citation type="submission" date="2015-01" db="EMBL/GenBank/DDBJ databases">
        <title>Evolution of Trichinella species and genotypes.</title>
        <authorList>
            <person name="Korhonen P.K."/>
            <person name="Edoardo P."/>
            <person name="Giuseppe L.R."/>
            <person name="Gasser R.B."/>
        </authorList>
    </citation>
    <scope>NUCLEOTIDE SEQUENCE [LARGE SCALE GENOMIC DNA]</scope>
    <source>
        <strain evidence="1">ISS1029</strain>
    </source>
</reference>
<comment type="caution">
    <text evidence="1">The sequence shown here is derived from an EMBL/GenBank/DDBJ whole genome shotgun (WGS) entry which is preliminary data.</text>
</comment>
<gene>
    <name evidence="1" type="ORF">T11_14335</name>
</gene>
<proteinExistence type="predicted"/>
<dbReference type="EMBL" id="JYDP01007534">
    <property type="protein sequence ID" value="KRY66660.1"/>
    <property type="molecule type" value="Genomic_DNA"/>
</dbReference>
<accession>A0A0V1DYV4</accession>
<protein>
    <submittedName>
        <fullName evidence="1">Uncharacterized protein</fullName>
    </submittedName>
</protein>
<evidence type="ECO:0000313" key="2">
    <source>
        <dbReference type="Proteomes" id="UP000055024"/>
    </source>
</evidence>
<sequence length="30" mass="3329">MYIHVHNLMLNNQLLCSSLGKTISPTLSIS</sequence>